<dbReference type="EMBL" id="UINC01057095">
    <property type="protein sequence ID" value="SVB77887.1"/>
    <property type="molecule type" value="Genomic_DNA"/>
</dbReference>
<sequence>MLITFENLLDGNYLTFRYAYTRIYQPLP</sequence>
<accession>A0A382GT89</accession>
<protein>
    <submittedName>
        <fullName evidence="1">Uncharacterized protein</fullName>
    </submittedName>
</protein>
<organism evidence="1">
    <name type="scientific">marine metagenome</name>
    <dbReference type="NCBI Taxonomy" id="408172"/>
    <lineage>
        <taxon>unclassified sequences</taxon>
        <taxon>metagenomes</taxon>
        <taxon>ecological metagenomes</taxon>
    </lineage>
</organism>
<dbReference type="AlphaFoldDB" id="A0A382GT89"/>
<evidence type="ECO:0000313" key="1">
    <source>
        <dbReference type="EMBL" id="SVB77887.1"/>
    </source>
</evidence>
<gene>
    <name evidence="1" type="ORF">METZ01_LOCUS230741</name>
</gene>
<reference evidence="1" key="1">
    <citation type="submission" date="2018-05" db="EMBL/GenBank/DDBJ databases">
        <authorList>
            <person name="Lanie J.A."/>
            <person name="Ng W.-L."/>
            <person name="Kazmierczak K.M."/>
            <person name="Andrzejewski T.M."/>
            <person name="Davidsen T.M."/>
            <person name="Wayne K.J."/>
            <person name="Tettelin H."/>
            <person name="Glass J.I."/>
            <person name="Rusch D."/>
            <person name="Podicherti R."/>
            <person name="Tsui H.-C.T."/>
            <person name="Winkler M.E."/>
        </authorList>
    </citation>
    <scope>NUCLEOTIDE SEQUENCE</scope>
</reference>
<proteinExistence type="predicted"/>
<name>A0A382GT89_9ZZZZ</name>